<dbReference type="SUPFAM" id="SSF51197">
    <property type="entry name" value="Clavaminate synthase-like"/>
    <property type="match status" value="1"/>
</dbReference>
<keyword evidence="7" id="KW-0862">Zinc</keyword>
<dbReference type="GO" id="GO:0003712">
    <property type="term" value="F:transcription coregulator activity"/>
    <property type="evidence" value="ECO:0007669"/>
    <property type="project" value="TreeGrafter"/>
</dbReference>
<evidence type="ECO:0000259" key="11">
    <source>
        <dbReference type="PROSITE" id="PS51667"/>
    </source>
</evidence>
<dbReference type="Gene3D" id="2.60.120.650">
    <property type="entry name" value="Cupin"/>
    <property type="match status" value="1"/>
</dbReference>
<name>A0AA38LH22_TAXCH</name>
<dbReference type="PROSITE" id="PS50089">
    <property type="entry name" value="ZF_RING_2"/>
    <property type="match status" value="1"/>
</dbReference>
<feature type="compositionally biased region" description="Basic and acidic residues" evidence="8">
    <location>
        <begin position="33"/>
        <end position="44"/>
    </location>
</feature>
<reference evidence="12 13" key="1">
    <citation type="journal article" date="2021" name="Nat. Plants">
        <title>The Taxus genome provides insights into paclitaxel biosynthesis.</title>
        <authorList>
            <person name="Xiong X."/>
            <person name="Gou J."/>
            <person name="Liao Q."/>
            <person name="Li Y."/>
            <person name="Zhou Q."/>
            <person name="Bi G."/>
            <person name="Li C."/>
            <person name="Du R."/>
            <person name="Wang X."/>
            <person name="Sun T."/>
            <person name="Guo L."/>
            <person name="Liang H."/>
            <person name="Lu P."/>
            <person name="Wu Y."/>
            <person name="Zhang Z."/>
            <person name="Ro D.K."/>
            <person name="Shang Y."/>
            <person name="Huang S."/>
            <person name="Yan J."/>
        </authorList>
    </citation>
    <scope>NUCLEOTIDE SEQUENCE [LARGE SCALE GENOMIC DNA]</scope>
    <source>
        <tissue evidence="12">Leaf</tissue>
    </source>
</reference>
<feature type="compositionally biased region" description="Polar residues" evidence="8">
    <location>
        <begin position="633"/>
        <end position="646"/>
    </location>
</feature>
<dbReference type="Proteomes" id="UP000824469">
    <property type="component" value="Unassembled WGS sequence"/>
</dbReference>
<dbReference type="InterPro" id="IPR014977">
    <property type="entry name" value="WRC_dom"/>
</dbReference>
<dbReference type="InterPro" id="IPR045109">
    <property type="entry name" value="LSDs-like"/>
</dbReference>
<keyword evidence="5" id="KW-0804">Transcription</keyword>
<dbReference type="CDD" id="cd02208">
    <property type="entry name" value="cupin_RmlC-like"/>
    <property type="match status" value="1"/>
</dbReference>
<feature type="region of interest" description="Disordered" evidence="8">
    <location>
        <begin position="1"/>
        <end position="183"/>
    </location>
</feature>
<feature type="domain" description="RING-type" evidence="9">
    <location>
        <begin position="463"/>
        <end position="509"/>
    </location>
</feature>
<feature type="domain" description="JmjC" evidence="10">
    <location>
        <begin position="904"/>
        <end position="1219"/>
    </location>
</feature>
<feature type="domain" description="WRC" evidence="11">
    <location>
        <begin position="271"/>
        <end position="317"/>
    </location>
</feature>
<dbReference type="GO" id="GO:0000118">
    <property type="term" value="C:histone deacetylase complex"/>
    <property type="evidence" value="ECO:0007669"/>
    <property type="project" value="TreeGrafter"/>
</dbReference>
<dbReference type="FunFam" id="2.60.120.650:FF:000033">
    <property type="entry name" value="Transcription factor jumonji (JmjC) domain-containing protein"/>
    <property type="match status" value="1"/>
</dbReference>
<feature type="compositionally biased region" description="Polar residues" evidence="8">
    <location>
        <begin position="77"/>
        <end position="88"/>
    </location>
</feature>
<dbReference type="SMART" id="SM00558">
    <property type="entry name" value="JmjC"/>
    <property type="match status" value="1"/>
</dbReference>
<evidence type="ECO:0000313" key="13">
    <source>
        <dbReference type="Proteomes" id="UP000824469"/>
    </source>
</evidence>
<dbReference type="GO" id="GO:0031490">
    <property type="term" value="F:chromatin DNA binding"/>
    <property type="evidence" value="ECO:0007669"/>
    <property type="project" value="TreeGrafter"/>
</dbReference>
<keyword evidence="3" id="KW-0479">Metal-binding</keyword>
<comment type="subcellular location">
    <subcellularLocation>
        <location evidence="1">Nucleus</location>
    </subcellularLocation>
</comment>
<evidence type="ECO:0000256" key="7">
    <source>
        <dbReference type="PROSITE-ProRule" id="PRU00175"/>
    </source>
</evidence>
<dbReference type="Pfam" id="PF10497">
    <property type="entry name" value="zf-4CXXC_R1"/>
    <property type="match status" value="1"/>
</dbReference>
<keyword evidence="7" id="KW-0863">Zinc-finger</keyword>
<comment type="similarity">
    <text evidence="2">Belongs to the JARID1 histone demethylase family.</text>
</comment>
<evidence type="ECO:0000259" key="10">
    <source>
        <dbReference type="PROSITE" id="PS51184"/>
    </source>
</evidence>
<keyword evidence="6" id="KW-0539">Nucleus</keyword>
<dbReference type="InterPro" id="IPR001841">
    <property type="entry name" value="Znf_RING"/>
</dbReference>
<dbReference type="GO" id="GO:0032454">
    <property type="term" value="F:histone H3K9 demethylase activity"/>
    <property type="evidence" value="ECO:0007669"/>
    <property type="project" value="InterPro"/>
</dbReference>
<dbReference type="PROSITE" id="PS51184">
    <property type="entry name" value="JMJC"/>
    <property type="match status" value="1"/>
</dbReference>
<feature type="domain" description="WRC" evidence="11">
    <location>
        <begin position="31"/>
        <end position="76"/>
    </location>
</feature>
<dbReference type="Pfam" id="PF02373">
    <property type="entry name" value="JmjC"/>
    <property type="match status" value="1"/>
</dbReference>
<evidence type="ECO:0000256" key="6">
    <source>
        <dbReference type="ARBA" id="ARBA00023242"/>
    </source>
</evidence>
<dbReference type="FunFam" id="2.60.120.650:FF:000034">
    <property type="entry name" value="Transcription factor jumonji (JmjC) domain-containing protein"/>
    <property type="match status" value="1"/>
</dbReference>
<dbReference type="GO" id="GO:0000785">
    <property type="term" value="C:chromatin"/>
    <property type="evidence" value="ECO:0007669"/>
    <property type="project" value="TreeGrafter"/>
</dbReference>
<evidence type="ECO:0000313" key="12">
    <source>
        <dbReference type="EMBL" id="KAH9322175.1"/>
    </source>
</evidence>
<comment type="caution">
    <text evidence="12">The sequence shown here is derived from an EMBL/GenBank/DDBJ whole genome shotgun (WGS) entry which is preliminary data.</text>
</comment>
<dbReference type="InterPro" id="IPR018866">
    <property type="entry name" value="Znf-4CXXC_R1"/>
</dbReference>
<keyword evidence="4" id="KW-0805">Transcription regulation</keyword>
<feature type="region of interest" description="Disordered" evidence="8">
    <location>
        <begin position="629"/>
        <end position="655"/>
    </location>
</feature>
<sequence>MSSDVSESSCGRASGNMASSDKKAKTKVAVVPDELRCKRSDGKSWRCSAAAMPNRSLCENHHNRTSGKSKKKRYKPSSHQGGANSNKPSKVAFDGEEPSTLEKKKPGRKKHQPESPLILKKRKAKAEEENYEIAPQRKSNKKSRVIEEDDPDYGPRGRGGVRMRSKEKDDEAGDSTPGRPHVMKSFLPNGLMEIPVVFDAGPDFKKVFEKAKDAVNTPKQVEFTLPDFDTAQVKSKYGGKASQRISDEASTLSELSVGHTLNGKEAQAGVIPDEFRCKRSDGKQWRCGARAMPERTYCEKHYFQLSKRNGGISKPHKMKRGHKMVMSNLHHGEEGSKISKNLSQQAEVNKKQRNLMKHKVKDEDIGNYESEDSQMRAEEDFNYNSTVRNKKRKGKVVHNVSKLFDKRKAAMDIRKSVDTSLPKLGTSEVKRTDVRKSQNKVIMDIPLSRKATNSLSEGGSLMCHQCQRNDKGRVVWCSKCNKRYCVCCIERWYPEKSEEEIAKACPFCRGNCNCKACLRRGGRLKVQQKKTTDADKINYLHHLISTVFPVLTKIKDEQKLELEVEARIQGMTAENLEIPSSEICSDERLYCDNCNTSIVDLHRSCPDCSYDLCTSCCCELRKGCQPGGDEAQSAHQQSMKRVSTENMEMEVSKGRTGWTWQLQSPNSHSANLHQPIPDWKANDDGSVPCPPKERGGCGSNLLNLKNIFGSNWVADLLNNAKETGMCELTESLKESHPCSLCSKPDSQDNSELSCKLRLASCRGDGSYDFLYCPTAQDFKGESLKHFQEHWAKGEPVIVRNVLEDTSGLSWEPMVMWRAFRETTPGKFKEETKTVKAIDCLDWCEVEINIHQFFKGYLEGRMHRNQWPEMLKLKDWPPSNYFEERLPRHGAEFISALPFQEYTHPNCGILNLATKLPADCLKPDLGPKTYIAYGTQYELGRGDSVTKLHCDMSDAVNVLTHTAEVKFSIEQQTKIEKLQKKYREMDLNELYGNSQRVNKFVRVKKRGRPTKAESEVQMIGSEQASIGESSFTKSFEMHQKYDENGYKMTGEFDMQPQEHNIKKNENKPEISEIAESCDFKLKGADSKSSIKSEVSGKRNSSFNHGGALWDIFRREDVPKLQAYLQKHSKEFRHIEAAPVKSVIHPIHDQTLYLNAEHKKKLKDEFQVEPWTFEQQLGEAVFIPAGCPHQVRNLKSCIKVALDFVSPENVHECIRLTEEFRLLPKSHRAKEDKLEVKKMILHAVNSAVTELNSLM</sequence>
<dbReference type="InterPro" id="IPR003347">
    <property type="entry name" value="JmjC_dom"/>
</dbReference>
<evidence type="ECO:0000256" key="5">
    <source>
        <dbReference type="ARBA" id="ARBA00023163"/>
    </source>
</evidence>
<evidence type="ECO:0000256" key="1">
    <source>
        <dbReference type="ARBA" id="ARBA00004123"/>
    </source>
</evidence>
<feature type="compositionally biased region" description="Polar residues" evidence="8">
    <location>
        <begin position="1"/>
        <end position="19"/>
    </location>
</feature>
<proteinExistence type="inferred from homology"/>
<dbReference type="PANTHER" id="PTHR12549:SF38">
    <property type="entry name" value="JMJC DOMAIN-CONTAINING HISTONE DEMETHYLASE 2, ISOFORM A"/>
    <property type="match status" value="1"/>
</dbReference>
<dbReference type="Pfam" id="PF08879">
    <property type="entry name" value="WRC"/>
    <property type="match status" value="2"/>
</dbReference>
<keyword evidence="13" id="KW-1185">Reference proteome</keyword>
<dbReference type="GO" id="GO:0006357">
    <property type="term" value="P:regulation of transcription by RNA polymerase II"/>
    <property type="evidence" value="ECO:0007669"/>
    <property type="project" value="TreeGrafter"/>
</dbReference>
<feature type="compositionally biased region" description="Basic residues" evidence="8">
    <location>
        <begin position="63"/>
        <end position="76"/>
    </location>
</feature>
<dbReference type="PROSITE" id="PS51667">
    <property type="entry name" value="WRC"/>
    <property type="match status" value="2"/>
</dbReference>
<organism evidence="12 13">
    <name type="scientific">Taxus chinensis</name>
    <name type="common">Chinese yew</name>
    <name type="synonym">Taxus wallichiana var. chinensis</name>
    <dbReference type="NCBI Taxonomy" id="29808"/>
    <lineage>
        <taxon>Eukaryota</taxon>
        <taxon>Viridiplantae</taxon>
        <taxon>Streptophyta</taxon>
        <taxon>Embryophyta</taxon>
        <taxon>Tracheophyta</taxon>
        <taxon>Spermatophyta</taxon>
        <taxon>Pinopsida</taxon>
        <taxon>Pinidae</taxon>
        <taxon>Conifers II</taxon>
        <taxon>Cupressales</taxon>
        <taxon>Taxaceae</taxon>
        <taxon>Taxus</taxon>
    </lineage>
</organism>
<evidence type="ECO:0000256" key="2">
    <source>
        <dbReference type="ARBA" id="ARBA00006801"/>
    </source>
</evidence>
<evidence type="ECO:0000256" key="3">
    <source>
        <dbReference type="ARBA" id="ARBA00022723"/>
    </source>
</evidence>
<dbReference type="OMA" id="VAQCPNH"/>
<feature type="non-terminal residue" evidence="12">
    <location>
        <position position="1253"/>
    </location>
</feature>
<dbReference type="EMBL" id="JAHRHJ020000003">
    <property type="protein sequence ID" value="KAH9322175.1"/>
    <property type="molecule type" value="Genomic_DNA"/>
</dbReference>
<protein>
    <recommendedName>
        <fullName evidence="14">Transcription factor jumonji domain-containing protein</fullName>
    </recommendedName>
</protein>
<evidence type="ECO:0000256" key="8">
    <source>
        <dbReference type="SAM" id="MobiDB-lite"/>
    </source>
</evidence>
<gene>
    <name evidence="12" type="ORF">KI387_016814</name>
</gene>
<evidence type="ECO:0000256" key="4">
    <source>
        <dbReference type="ARBA" id="ARBA00023015"/>
    </source>
</evidence>
<evidence type="ECO:0000259" key="9">
    <source>
        <dbReference type="PROSITE" id="PS50089"/>
    </source>
</evidence>
<evidence type="ECO:0008006" key="14">
    <source>
        <dbReference type="Google" id="ProtNLM"/>
    </source>
</evidence>
<dbReference type="AlphaFoldDB" id="A0AA38LH22"/>
<accession>A0AA38LH22</accession>
<dbReference type="PANTHER" id="PTHR12549">
    <property type="entry name" value="JMJC DOMAIN-CONTAINING HISTONE DEMETHYLATION PROTEIN"/>
    <property type="match status" value="1"/>
</dbReference>
<dbReference type="GO" id="GO:0008270">
    <property type="term" value="F:zinc ion binding"/>
    <property type="evidence" value="ECO:0007669"/>
    <property type="project" value="UniProtKB-KW"/>
</dbReference>